<organism evidence="1">
    <name type="scientific">Rodentolepis nana</name>
    <name type="common">Dwarf tapeworm</name>
    <name type="synonym">Hymenolepis nana</name>
    <dbReference type="NCBI Taxonomy" id="102285"/>
    <lineage>
        <taxon>Eukaryota</taxon>
        <taxon>Metazoa</taxon>
        <taxon>Spiralia</taxon>
        <taxon>Lophotrochozoa</taxon>
        <taxon>Platyhelminthes</taxon>
        <taxon>Cestoda</taxon>
        <taxon>Eucestoda</taxon>
        <taxon>Cyclophyllidea</taxon>
        <taxon>Hymenolepididae</taxon>
        <taxon>Rodentolepis</taxon>
    </lineage>
</organism>
<protein>
    <submittedName>
        <fullName evidence="1">DUF4283 domain-containing protein</fullName>
    </submittedName>
</protein>
<proteinExistence type="predicted"/>
<evidence type="ECO:0000313" key="1">
    <source>
        <dbReference type="WBParaSite" id="HNAJ_0000165001-mRNA-1"/>
    </source>
</evidence>
<sequence length="94" mass="11061">MTQVVTDLKAVLFSPMNDAIMKSRDGEFEIRFVSTQRVHQTLHNPRRRGGFIGEIIHRRGISVFYWPLCSGALKTYQWPVWWLDVRIPDLSEEE</sequence>
<name>A0A158QH75_RODNA</name>
<dbReference type="AlphaFoldDB" id="A0A158QH75"/>
<dbReference type="WBParaSite" id="HNAJ_0000165001-mRNA-1">
    <property type="protein sequence ID" value="HNAJ_0000165001-mRNA-1"/>
    <property type="gene ID" value="HNAJ_0000165001"/>
</dbReference>
<reference evidence="1" key="1">
    <citation type="submission" date="2016-04" db="UniProtKB">
        <authorList>
            <consortium name="WormBaseParasite"/>
        </authorList>
    </citation>
    <scope>IDENTIFICATION</scope>
</reference>
<accession>A0A158QH75</accession>